<evidence type="ECO:0000313" key="3">
    <source>
        <dbReference type="Proteomes" id="UP000623467"/>
    </source>
</evidence>
<evidence type="ECO:0000313" key="2">
    <source>
        <dbReference type="EMBL" id="KAF7345209.1"/>
    </source>
</evidence>
<gene>
    <name evidence="2" type="ORF">MSAN_01897400</name>
</gene>
<dbReference type="AlphaFoldDB" id="A0A8H6XR41"/>
<name>A0A8H6XR41_9AGAR</name>
<organism evidence="2 3">
    <name type="scientific">Mycena sanguinolenta</name>
    <dbReference type="NCBI Taxonomy" id="230812"/>
    <lineage>
        <taxon>Eukaryota</taxon>
        <taxon>Fungi</taxon>
        <taxon>Dikarya</taxon>
        <taxon>Basidiomycota</taxon>
        <taxon>Agaricomycotina</taxon>
        <taxon>Agaricomycetes</taxon>
        <taxon>Agaricomycetidae</taxon>
        <taxon>Agaricales</taxon>
        <taxon>Marasmiineae</taxon>
        <taxon>Mycenaceae</taxon>
        <taxon>Mycena</taxon>
    </lineage>
</organism>
<feature type="chain" id="PRO_5034075601" evidence="1">
    <location>
        <begin position="25"/>
        <end position="564"/>
    </location>
</feature>
<reference evidence="2" key="1">
    <citation type="submission" date="2020-05" db="EMBL/GenBank/DDBJ databases">
        <title>Mycena genomes resolve the evolution of fungal bioluminescence.</title>
        <authorList>
            <person name="Tsai I.J."/>
        </authorList>
    </citation>
    <scope>NUCLEOTIDE SEQUENCE</scope>
    <source>
        <strain evidence="2">160909Yilan</strain>
    </source>
</reference>
<protein>
    <submittedName>
        <fullName evidence="2">Uncharacterized protein</fullName>
    </submittedName>
</protein>
<feature type="signal peptide" evidence="1">
    <location>
        <begin position="1"/>
        <end position="24"/>
    </location>
</feature>
<sequence>MFLDLGLAFRQALALLALLDIVYGQATPTAPTYDPSPFNYFGTIDAMTLNVADGPLAGGTITVNNLTVTVPKNTLITLPSITVAWSEMFTVDDAGNATPQLPLLGTVSWEANVFGNVVSGQDIAGLIFIFQETFQLLQGFITDIDYTTGHFWVRSLECVLNDPLGRYGLPYTDNPLWTVDPDNPSIHTATGVPVCIPRNSTDSECPLTNRPTDGNGNYLTSYNFPDPALVSAGDPDPRIMVPLVVGDYITFSGTKVEGDLLAVYSLVANLGIYTSPGTKPAYMYVEAAQYAIVVGDPTVESDQTRATAQASDPTVPIQWFAMDVDPCTGVVSERDLLLVQPESAAPVGLTKFPLGKTDASPPTRQVGFRYTNGVSVGPKGIMAGQYYQPIYTFIFPELISFGSPELPNQFDLIPFLAMGSGPLVFGNLLATPLPTPTIVGQLDPWPGDILPATTSCAPIVSMSATVTSSSAPASSSTPAGGVDVIVIISATSSNRQGVTTTTVTALTSSMTAKLSMQILGTQDVPSEPMTALGNGEFTLSVGTKGKATEAIITSTGGGVAVVPL</sequence>
<keyword evidence="1" id="KW-0732">Signal</keyword>
<dbReference type="EMBL" id="JACAZH010000020">
    <property type="protein sequence ID" value="KAF7345209.1"/>
    <property type="molecule type" value="Genomic_DNA"/>
</dbReference>
<keyword evidence="3" id="KW-1185">Reference proteome</keyword>
<dbReference type="OrthoDB" id="2129641at2759"/>
<proteinExistence type="predicted"/>
<accession>A0A8H6XR41</accession>
<evidence type="ECO:0000256" key="1">
    <source>
        <dbReference type="SAM" id="SignalP"/>
    </source>
</evidence>
<dbReference type="Proteomes" id="UP000623467">
    <property type="component" value="Unassembled WGS sequence"/>
</dbReference>
<comment type="caution">
    <text evidence="2">The sequence shown here is derived from an EMBL/GenBank/DDBJ whole genome shotgun (WGS) entry which is preliminary data.</text>
</comment>